<feature type="domain" description="Helicase ATP-binding" evidence="9">
    <location>
        <begin position="160"/>
        <end position="350"/>
    </location>
</feature>
<evidence type="ECO:0000259" key="9">
    <source>
        <dbReference type="PROSITE" id="PS51192"/>
    </source>
</evidence>
<evidence type="ECO:0000256" key="1">
    <source>
        <dbReference type="ARBA" id="ARBA00022741"/>
    </source>
</evidence>
<evidence type="ECO:0000256" key="8">
    <source>
        <dbReference type="SAM" id="MobiDB-lite"/>
    </source>
</evidence>
<proteinExistence type="inferred from homology"/>
<evidence type="ECO:0000256" key="3">
    <source>
        <dbReference type="ARBA" id="ARBA00022806"/>
    </source>
</evidence>
<dbReference type="PROSITE" id="PS51194">
    <property type="entry name" value="HELICASE_CTER"/>
    <property type="match status" value="1"/>
</dbReference>
<accession>A0A2T3AAC9</accession>
<dbReference type="FunCoup" id="A0A2T3AAC9">
    <property type="interactions" value="184"/>
</dbReference>
<evidence type="ECO:0000313" key="12">
    <source>
        <dbReference type="Proteomes" id="UP000241462"/>
    </source>
</evidence>
<evidence type="ECO:0000313" key="11">
    <source>
        <dbReference type="EMBL" id="PSR88631.1"/>
    </source>
</evidence>
<comment type="similarity">
    <text evidence="6">Belongs to the DEAD box helicase family.</text>
</comment>
<dbReference type="Proteomes" id="UP000241462">
    <property type="component" value="Unassembled WGS sequence"/>
</dbReference>
<dbReference type="OrthoDB" id="193716at2759"/>
<dbReference type="InParanoid" id="A0A2T3AAC9"/>
<dbReference type="InterPro" id="IPR000629">
    <property type="entry name" value="RNA-helicase_DEAD-box_CS"/>
</dbReference>
<dbReference type="Gene3D" id="3.40.50.300">
    <property type="entry name" value="P-loop containing nucleotide triphosphate hydrolases"/>
    <property type="match status" value="2"/>
</dbReference>
<dbReference type="EC" id="3.6.4.13" evidence="7"/>
<evidence type="ECO:0000256" key="4">
    <source>
        <dbReference type="ARBA" id="ARBA00022840"/>
    </source>
</evidence>
<dbReference type="InterPro" id="IPR027417">
    <property type="entry name" value="P-loop_NTPase"/>
</dbReference>
<keyword evidence="3 6" id="KW-0347">Helicase</keyword>
<evidence type="ECO:0000256" key="6">
    <source>
        <dbReference type="RuleBase" id="RU000492"/>
    </source>
</evidence>
<dbReference type="GO" id="GO:0016787">
    <property type="term" value="F:hydrolase activity"/>
    <property type="evidence" value="ECO:0007669"/>
    <property type="project" value="UniProtKB-KW"/>
</dbReference>
<dbReference type="PROSITE" id="PS51192">
    <property type="entry name" value="HELICASE_ATP_BIND_1"/>
    <property type="match status" value="1"/>
</dbReference>
<dbReference type="GO" id="GO:0005524">
    <property type="term" value="F:ATP binding"/>
    <property type="evidence" value="ECO:0007669"/>
    <property type="project" value="UniProtKB-UniRule"/>
</dbReference>
<evidence type="ECO:0000256" key="7">
    <source>
        <dbReference type="RuleBase" id="RU365068"/>
    </source>
</evidence>
<keyword evidence="4 6" id="KW-0067">ATP-binding</keyword>
<sequence length="630" mass="67985">MSLALHRLVVARQTAPRLSLSHASTATFAPLSSSIYSTARLQSTLLTMNGNPADGAPARGPNGPSRKRQNPFPNRNRNRNRRGPPQTTASASSSAPFSTTPNRPVEAAESAAAAQEQSQDAQSSTSFASLVDLNVNRVLVDTIVNDLKLTTMTPVQAKTLPETLAGHDVLAQAKTGTGKTFAFLIPAIQRLVGNGQRSNKPNRDRPISVLVISPTRELALQIAQDAKRLLARFPGYSVEYAVGGLNPKTNYNKIMSGCDVLVATPGRVLDYLGNPDGSFQSRLQNVQTVVLDEADRLMDMGFLPNIRQIVGYLAKGPKAATGRQGMLFSATINERVQQFATDVIDKKWKLVSTIPAGESQTHDHVPQHLIIVPEFSDLIAALVGRLRQELASASDKSTFKSIVFCPTTAQVDFYASIIGQFRDLPPVSGVSSRMSQSKRNSVTDAFRKAKSGILIATDVIARGLDFPNVTHVYQVGLPSEKESYIHRLGRTARAGAEGQGTLVLTSHEAFFPRKALSMIKFVDTPADLSAKDQVLSIARAMDSDKQDKVYRGWLGYYKNHTKTLGWNLTRLVAEGNKLALNGLGCTEIPGLEPKFVGKAGLKGTPGLRIVKPALGAESSGGRQGRPQRGF</sequence>
<keyword evidence="1 6" id="KW-0547">Nucleotide-binding</keyword>
<evidence type="ECO:0000256" key="2">
    <source>
        <dbReference type="ARBA" id="ARBA00022801"/>
    </source>
</evidence>
<dbReference type="SUPFAM" id="SSF52540">
    <property type="entry name" value="P-loop containing nucleoside triphosphate hydrolases"/>
    <property type="match status" value="2"/>
</dbReference>
<name>A0A2T3AAC9_9PEZI</name>
<protein>
    <recommendedName>
        <fullName evidence="7">ATP-dependent RNA helicase</fullName>
        <ecNumber evidence="7">3.6.4.13</ecNumber>
    </recommendedName>
</protein>
<dbReference type="EMBL" id="KZ678426">
    <property type="protein sequence ID" value="PSR88631.1"/>
    <property type="molecule type" value="Genomic_DNA"/>
</dbReference>
<dbReference type="SMART" id="SM00490">
    <property type="entry name" value="HELICc"/>
    <property type="match status" value="1"/>
</dbReference>
<dbReference type="Pfam" id="PF00270">
    <property type="entry name" value="DEAD"/>
    <property type="match status" value="1"/>
</dbReference>
<feature type="region of interest" description="Disordered" evidence="8">
    <location>
        <begin position="47"/>
        <end position="120"/>
    </location>
</feature>
<comment type="catalytic activity">
    <reaction evidence="7">
        <text>ATP + H2O = ADP + phosphate + H(+)</text>
        <dbReference type="Rhea" id="RHEA:13065"/>
        <dbReference type="ChEBI" id="CHEBI:15377"/>
        <dbReference type="ChEBI" id="CHEBI:15378"/>
        <dbReference type="ChEBI" id="CHEBI:30616"/>
        <dbReference type="ChEBI" id="CHEBI:43474"/>
        <dbReference type="ChEBI" id="CHEBI:456216"/>
        <dbReference type="EC" id="3.6.4.13"/>
    </reaction>
</comment>
<dbReference type="PROSITE" id="PS00039">
    <property type="entry name" value="DEAD_ATP_HELICASE"/>
    <property type="match status" value="1"/>
</dbReference>
<feature type="compositionally biased region" description="Low complexity" evidence="8">
    <location>
        <begin position="83"/>
        <end position="120"/>
    </location>
</feature>
<dbReference type="Pfam" id="PF00271">
    <property type="entry name" value="Helicase_C"/>
    <property type="match status" value="1"/>
</dbReference>
<comment type="domain">
    <text evidence="7">The Q motif is unique to and characteristic of the DEAD box family of RNA helicases and controls ATP binding and hydrolysis.</text>
</comment>
<dbReference type="SMART" id="SM00487">
    <property type="entry name" value="DEXDc"/>
    <property type="match status" value="1"/>
</dbReference>
<organism evidence="11 12">
    <name type="scientific">Coniella lustricola</name>
    <dbReference type="NCBI Taxonomy" id="2025994"/>
    <lineage>
        <taxon>Eukaryota</taxon>
        <taxon>Fungi</taxon>
        <taxon>Dikarya</taxon>
        <taxon>Ascomycota</taxon>
        <taxon>Pezizomycotina</taxon>
        <taxon>Sordariomycetes</taxon>
        <taxon>Sordariomycetidae</taxon>
        <taxon>Diaporthales</taxon>
        <taxon>Schizoparmaceae</taxon>
        <taxon>Coniella</taxon>
    </lineage>
</organism>
<evidence type="ECO:0000259" key="10">
    <source>
        <dbReference type="PROSITE" id="PS51194"/>
    </source>
</evidence>
<keyword evidence="12" id="KW-1185">Reference proteome</keyword>
<reference evidence="11 12" key="1">
    <citation type="journal article" date="2018" name="Mycol. Prog.">
        <title>Coniella lustricola, a new species from submerged detritus.</title>
        <authorList>
            <person name="Raudabaugh D.B."/>
            <person name="Iturriaga T."/>
            <person name="Carver A."/>
            <person name="Mondo S."/>
            <person name="Pangilinan J."/>
            <person name="Lipzen A."/>
            <person name="He G."/>
            <person name="Amirebrahimi M."/>
            <person name="Grigoriev I.V."/>
            <person name="Miller A.N."/>
        </authorList>
    </citation>
    <scope>NUCLEOTIDE SEQUENCE [LARGE SCALE GENOMIC DNA]</scope>
    <source>
        <strain evidence="11 12">B22-T-1</strain>
    </source>
</reference>
<dbReference type="GO" id="GO:0003724">
    <property type="term" value="F:RNA helicase activity"/>
    <property type="evidence" value="ECO:0007669"/>
    <property type="project" value="UniProtKB-EC"/>
</dbReference>
<keyword evidence="2 6" id="KW-0378">Hydrolase</keyword>
<dbReference type="PANTHER" id="PTHR24031">
    <property type="entry name" value="RNA HELICASE"/>
    <property type="match status" value="1"/>
</dbReference>
<evidence type="ECO:0000256" key="5">
    <source>
        <dbReference type="ARBA" id="ARBA00022884"/>
    </source>
</evidence>
<feature type="domain" description="Helicase C-terminal" evidence="10">
    <location>
        <begin position="385"/>
        <end position="538"/>
    </location>
</feature>
<gene>
    <name evidence="11" type="ORF">BD289DRAFT_431946</name>
</gene>
<comment type="function">
    <text evidence="7">RNA helicase.</text>
</comment>
<dbReference type="GO" id="GO:0003723">
    <property type="term" value="F:RNA binding"/>
    <property type="evidence" value="ECO:0007669"/>
    <property type="project" value="UniProtKB-UniRule"/>
</dbReference>
<keyword evidence="5 7" id="KW-0694">RNA-binding</keyword>
<dbReference type="InterPro" id="IPR011545">
    <property type="entry name" value="DEAD/DEAH_box_helicase_dom"/>
</dbReference>
<dbReference type="InterPro" id="IPR001650">
    <property type="entry name" value="Helicase_C-like"/>
</dbReference>
<dbReference type="CDD" id="cd18787">
    <property type="entry name" value="SF2_C_DEAD"/>
    <property type="match status" value="1"/>
</dbReference>
<dbReference type="STRING" id="2025994.A0A2T3AAC9"/>
<dbReference type="AlphaFoldDB" id="A0A2T3AAC9"/>
<dbReference type="InterPro" id="IPR014001">
    <property type="entry name" value="Helicase_ATP-bd"/>
</dbReference>